<dbReference type="EMBL" id="LRPN01000177">
    <property type="protein sequence ID" value="KWZ77173.1"/>
    <property type="molecule type" value="Genomic_DNA"/>
</dbReference>
<sequence length="39" mass="4312">MEIAIIETLKAKMALLSLDWYNLCSSPVFQSAALARLSL</sequence>
<organism evidence="1 2">
    <name type="scientific">Heyndrickxia coagulans</name>
    <name type="common">Weizmannia coagulans</name>
    <dbReference type="NCBI Taxonomy" id="1398"/>
    <lineage>
        <taxon>Bacteria</taxon>
        <taxon>Bacillati</taxon>
        <taxon>Bacillota</taxon>
        <taxon>Bacilli</taxon>
        <taxon>Bacillales</taxon>
        <taxon>Bacillaceae</taxon>
        <taxon>Heyndrickxia</taxon>
    </lineage>
</organism>
<protein>
    <submittedName>
        <fullName evidence="1">Uncharacterized protein</fullName>
    </submittedName>
</protein>
<evidence type="ECO:0000313" key="2">
    <source>
        <dbReference type="Proteomes" id="UP000070376"/>
    </source>
</evidence>
<name>A0A133KC77_HEYCO</name>
<proteinExistence type="predicted"/>
<comment type="caution">
    <text evidence="1">The sequence shown here is derived from an EMBL/GenBank/DDBJ whole genome shotgun (WGS) entry which is preliminary data.</text>
</comment>
<evidence type="ECO:0000313" key="1">
    <source>
        <dbReference type="EMBL" id="KWZ77173.1"/>
    </source>
</evidence>
<gene>
    <name evidence="1" type="ORF">HMPREF3213_03362</name>
</gene>
<dbReference type="AlphaFoldDB" id="A0A133KC77"/>
<dbReference type="Proteomes" id="UP000070376">
    <property type="component" value="Unassembled WGS sequence"/>
</dbReference>
<accession>A0A133KC77</accession>
<reference evidence="2" key="1">
    <citation type="submission" date="2016-01" db="EMBL/GenBank/DDBJ databases">
        <authorList>
            <person name="Mitreva M."/>
            <person name="Pepin K.H."/>
            <person name="Mihindukulasuriya K.A."/>
            <person name="Fulton R."/>
            <person name="Fronick C."/>
            <person name="O'Laughlin M."/>
            <person name="Miner T."/>
            <person name="Herter B."/>
            <person name="Rosa B.A."/>
            <person name="Cordes M."/>
            <person name="Tomlinson C."/>
            <person name="Wollam A."/>
            <person name="Palsikar V.B."/>
            <person name="Mardis E.R."/>
            <person name="Wilson R.K."/>
        </authorList>
    </citation>
    <scope>NUCLEOTIDE SEQUENCE [LARGE SCALE GENOMIC DNA]</scope>
    <source>
        <strain evidence="2">GED7749B</strain>
    </source>
</reference>